<feature type="transmembrane region" description="Helical" evidence="5">
    <location>
        <begin position="21"/>
        <end position="39"/>
    </location>
</feature>
<dbReference type="Gene3D" id="1.20.1250.20">
    <property type="entry name" value="MFS general substrate transporter like domains"/>
    <property type="match status" value="1"/>
</dbReference>
<keyword evidence="2 5" id="KW-0812">Transmembrane</keyword>
<proteinExistence type="predicted"/>
<evidence type="ECO:0000256" key="2">
    <source>
        <dbReference type="ARBA" id="ARBA00022692"/>
    </source>
</evidence>
<dbReference type="AlphaFoldDB" id="A0A380PQF4"/>
<evidence type="ECO:0000259" key="6">
    <source>
        <dbReference type="PROSITE" id="PS50850"/>
    </source>
</evidence>
<organism evidence="7 8">
    <name type="scientific">Yersinia frederiksenii</name>
    <dbReference type="NCBI Taxonomy" id="29484"/>
    <lineage>
        <taxon>Bacteria</taxon>
        <taxon>Pseudomonadati</taxon>
        <taxon>Pseudomonadota</taxon>
        <taxon>Gammaproteobacteria</taxon>
        <taxon>Enterobacterales</taxon>
        <taxon>Yersiniaceae</taxon>
        <taxon>Yersinia</taxon>
    </lineage>
</organism>
<dbReference type="GO" id="GO:0016020">
    <property type="term" value="C:membrane"/>
    <property type="evidence" value="ECO:0007669"/>
    <property type="project" value="UniProtKB-SubCell"/>
</dbReference>
<dbReference type="PANTHER" id="PTHR23514:SF13">
    <property type="entry name" value="INNER MEMBRANE PROTEIN YBJJ"/>
    <property type="match status" value="1"/>
</dbReference>
<protein>
    <submittedName>
        <fullName evidence="7">Putative inner membrane protein</fullName>
    </submittedName>
</protein>
<dbReference type="PROSITE" id="PS50850">
    <property type="entry name" value="MFS"/>
    <property type="match status" value="1"/>
</dbReference>
<dbReference type="EMBL" id="UHJA01000001">
    <property type="protein sequence ID" value="SUP75187.1"/>
    <property type="molecule type" value="Genomic_DNA"/>
</dbReference>
<dbReference type="InterPro" id="IPR051788">
    <property type="entry name" value="MFS_Transporter"/>
</dbReference>
<dbReference type="PANTHER" id="PTHR23514">
    <property type="entry name" value="BYPASS OF STOP CODON PROTEIN 6"/>
    <property type="match status" value="1"/>
</dbReference>
<feature type="domain" description="Major facilitator superfamily (MFS) profile" evidence="6">
    <location>
        <begin position="15"/>
        <end position="119"/>
    </location>
</feature>
<gene>
    <name evidence="7" type="ORF">NCTC11470_00192</name>
</gene>
<evidence type="ECO:0000256" key="4">
    <source>
        <dbReference type="ARBA" id="ARBA00023136"/>
    </source>
</evidence>
<feature type="transmembrane region" description="Helical" evidence="5">
    <location>
        <begin position="81"/>
        <end position="113"/>
    </location>
</feature>
<reference evidence="7 8" key="1">
    <citation type="submission" date="2018-06" db="EMBL/GenBank/DDBJ databases">
        <authorList>
            <consortium name="Pathogen Informatics"/>
            <person name="Doyle S."/>
        </authorList>
    </citation>
    <scope>NUCLEOTIDE SEQUENCE [LARGE SCALE GENOMIC DNA]</scope>
    <source>
        <strain evidence="7 8">NCTC11470</strain>
    </source>
</reference>
<dbReference type="InterPro" id="IPR020846">
    <property type="entry name" value="MFS_dom"/>
</dbReference>
<comment type="subcellular location">
    <subcellularLocation>
        <location evidence="1">Membrane</location>
        <topology evidence="1">Multi-pass membrane protein</topology>
    </subcellularLocation>
</comment>
<evidence type="ECO:0000313" key="7">
    <source>
        <dbReference type="EMBL" id="SUP75187.1"/>
    </source>
</evidence>
<dbReference type="GO" id="GO:0022857">
    <property type="term" value="F:transmembrane transporter activity"/>
    <property type="evidence" value="ECO:0007669"/>
    <property type="project" value="InterPro"/>
</dbReference>
<dbReference type="InterPro" id="IPR036259">
    <property type="entry name" value="MFS_trans_sf"/>
</dbReference>
<sequence length="119" mass="13395">MSSYAIDFPLDTRAKRTSTRAVFFIAGFAMGLWASLVPYAQHRLQFEAGSLGLLLLCLGTGSLLAMLFSGRLIGYFGCRKIMLFGIVLTCIFLPTLAIIDQFSLMAFCLFFFWRRDWLG</sequence>
<keyword evidence="4 5" id="KW-0472">Membrane</keyword>
<accession>A0A380PQF4</accession>
<keyword evidence="3 5" id="KW-1133">Transmembrane helix</keyword>
<dbReference type="Proteomes" id="UP000254835">
    <property type="component" value="Unassembled WGS sequence"/>
</dbReference>
<evidence type="ECO:0000313" key="8">
    <source>
        <dbReference type="Proteomes" id="UP000254835"/>
    </source>
</evidence>
<evidence type="ECO:0000256" key="3">
    <source>
        <dbReference type="ARBA" id="ARBA00022989"/>
    </source>
</evidence>
<evidence type="ECO:0000256" key="1">
    <source>
        <dbReference type="ARBA" id="ARBA00004141"/>
    </source>
</evidence>
<dbReference type="SUPFAM" id="SSF103473">
    <property type="entry name" value="MFS general substrate transporter"/>
    <property type="match status" value="1"/>
</dbReference>
<feature type="transmembrane region" description="Helical" evidence="5">
    <location>
        <begin position="51"/>
        <end position="69"/>
    </location>
</feature>
<evidence type="ECO:0000256" key="5">
    <source>
        <dbReference type="SAM" id="Phobius"/>
    </source>
</evidence>
<name>A0A380PQF4_YERFR</name>